<dbReference type="EMBL" id="PYVU01000451">
    <property type="protein sequence ID" value="PTB91162.1"/>
    <property type="molecule type" value="Genomic_DNA"/>
</dbReference>
<evidence type="ECO:0008006" key="3">
    <source>
        <dbReference type="Google" id="ProtNLM"/>
    </source>
</evidence>
<reference evidence="1 2" key="1">
    <citation type="submission" date="2018-03" db="EMBL/GenBank/DDBJ databases">
        <title>Cross-interface Injection: A General Nanoliter Liquid Handling Method Applied to Single Cells Genome Amplification Automated Nanoliter Liquid Handling Applied to Single Cell Multiple Displacement Amplification.</title>
        <authorList>
            <person name="Yun J."/>
            <person name="Xu P."/>
            <person name="Xu J."/>
            <person name="Dai X."/>
            <person name="Wang Y."/>
            <person name="Zheng X."/>
            <person name="Cao C."/>
            <person name="Yi Q."/>
            <person name="Zhu Y."/>
            <person name="Wang L."/>
            <person name="Dong Z."/>
            <person name="Huang Y."/>
            <person name="Huang L."/>
            <person name="Du W."/>
        </authorList>
    </citation>
    <scope>NUCLEOTIDE SEQUENCE [LARGE SCALE GENOMIC DNA]</scope>
    <source>
        <strain evidence="1 2">Z-D1-2</strain>
    </source>
</reference>
<dbReference type="Gene3D" id="1.10.390.10">
    <property type="entry name" value="Neutral Protease Domain 2"/>
    <property type="match status" value="1"/>
</dbReference>
<protein>
    <recommendedName>
        <fullName evidence="3">Peptidase M1 membrane alanine aminopeptidase domain-containing protein</fullName>
    </recommendedName>
</protein>
<dbReference type="InterPro" id="IPR027268">
    <property type="entry name" value="Peptidase_M4/M1_CTD_sf"/>
</dbReference>
<name>A0A2T4DBR2_9BACT</name>
<accession>A0A2T4DBR2</accession>
<proteinExistence type="predicted"/>
<dbReference type="Proteomes" id="UP000240608">
    <property type="component" value="Unassembled WGS sequence"/>
</dbReference>
<feature type="non-terminal residue" evidence="1">
    <location>
        <position position="284"/>
    </location>
</feature>
<sequence>SWYPILHDLDKDTQYSAVKYSIEVICNDCSALYLNGNDPVYDSKHTFTSEKPIDISLFVGQFKFYFVDNNWYLNPDIDKTEMARFSQITEQFKNYFAKNLDIPYQQSIKFIQSTPTSRSNSFLFIDYPTIINIGRATTDGLGSLISDEYPEDKAYIAHELAHYYFGAGEKKFNSPISNAICEGFAEYLSLKATEEILGIDLYHQIVTETLSYLKDNSFYKPVSKIASESECNSEGSYSYAYFPVILLAIEQEIGEQKMWEWMKSILTTETTFTDYEFLKNRLSA</sequence>
<evidence type="ECO:0000313" key="2">
    <source>
        <dbReference type="Proteomes" id="UP000240608"/>
    </source>
</evidence>
<organism evidence="1 2">
    <name type="scientific">Marivirga lumbricoides</name>
    <dbReference type="NCBI Taxonomy" id="1046115"/>
    <lineage>
        <taxon>Bacteria</taxon>
        <taxon>Pseudomonadati</taxon>
        <taxon>Bacteroidota</taxon>
        <taxon>Cytophagia</taxon>
        <taxon>Cytophagales</taxon>
        <taxon>Marivirgaceae</taxon>
        <taxon>Marivirga</taxon>
    </lineage>
</organism>
<evidence type="ECO:0000313" key="1">
    <source>
        <dbReference type="EMBL" id="PTB91162.1"/>
    </source>
</evidence>
<comment type="caution">
    <text evidence="1">The sequence shown here is derived from an EMBL/GenBank/DDBJ whole genome shotgun (WGS) entry which is preliminary data.</text>
</comment>
<gene>
    <name evidence="1" type="ORF">C9994_16045</name>
</gene>
<dbReference type="AlphaFoldDB" id="A0A2T4DBR2"/>
<dbReference type="SUPFAM" id="SSF55486">
    <property type="entry name" value="Metalloproteases ('zincins'), catalytic domain"/>
    <property type="match status" value="1"/>
</dbReference>
<feature type="non-terminal residue" evidence="1">
    <location>
        <position position="1"/>
    </location>
</feature>